<evidence type="ECO:0000256" key="1">
    <source>
        <dbReference type="ARBA" id="ARBA00001232"/>
    </source>
</evidence>
<evidence type="ECO:0000256" key="2">
    <source>
        <dbReference type="ARBA" id="ARBA00022490"/>
    </source>
</evidence>
<evidence type="ECO:0000256" key="4">
    <source>
        <dbReference type="ARBA" id="ARBA00022679"/>
    </source>
</evidence>
<evidence type="ECO:0000313" key="11">
    <source>
        <dbReference type="EMBL" id="RFS20636.1"/>
    </source>
</evidence>
<evidence type="ECO:0000256" key="10">
    <source>
        <dbReference type="HAMAP-Rule" id="MF_00019"/>
    </source>
</evidence>
<name>A0A3E1Y6R2_9BACT</name>
<organism evidence="11 12">
    <name type="scientific">Chitinophaga silvatica</name>
    <dbReference type="NCBI Taxonomy" id="2282649"/>
    <lineage>
        <taxon>Bacteria</taxon>
        <taxon>Pseudomonadati</taxon>
        <taxon>Bacteroidota</taxon>
        <taxon>Chitinophagia</taxon>
        <taxon>Chitinophagales</taxon>
        <taxon>Chitinophagaceae</taxon>
        <taxon>Chitinophaga</taxon>
    </lineage>
</organism>
<comment type="pathway">
    <text evidence="10">Lipid metabolism; phospholipid metabolism.</text>
</comment>
<dbReference type="PANTHER" id="PTHR30100:SF1">
    <property type="entry name" value="PHOSPHATE ACYLTRANSFERASE"/>
    <property type="match status" value="1"/>
</dbReference>
<dbReference type="GO" id="GO:0005737">
    <property type="term" value="C:cytoplasm"/>
    <property type="evidence" value="ECO:0007669"/>
    <property type="project" value="UniProtKB-SubCell"/>
</dbReference>
<keyword evidence="5 10" id="KW-0443">Lipid metabolism</keyword>
<dbReference type="Pfam" id="PF02504">
    <property type="entry name" value="FA_synthesis"/>
    <property type="match status" value="1"/>
</dbReference>
<dbReference type="OrthoDB" id="9806408at2"/>
<proteinExistence type="inferred from homology"/>
<protein>
    <recommendedName>
        <fullName evidence="8 10">Phosphate acyltransferase</fullName>
        <ecNumber evidence="8 10">2.3.1.274</ecNumber>
    </recommendedName>
    <alternativeName>
        <fullName evidence="10">Acyl-ACP phosphotransacylase</fullName>
    </alternativeName>
    <alternativeName>
        <fullName evidence="10">Acyl-[acyl-carrier-protein]--phosphate acyltransferase</fullName>
    </alternativeName>
    <alternativeName>
        <fullName evidence="10">Phosphate-acyl-ACP acyltransferase</fullName>
    </alternativeName>
</protein>
<dbReference type="PANTHER" id="PTHR30100">
    <property type="entry name" value="FATTY ACID/PHOSPHOLIPID SYNTHESIS PROTEIN PLSX"/>
    <property type="match status" value="1"/>
</dbReference>
<dbReference type="AlphaFoldDB" id="A0A3E1Y6R2"/>
<dbReference type="UniPathway" id="UPA00085"/>
<sequence length="317" mass="34480">MRIGLDMMGGDFAPAEAVKGVKLFLDTVASNVHLVLIGDEEQLAPLLSAAQVDQSRYSVVHSSQVIGMNEHPTKALKEKPQSSIAIGFYLLKNEKIDSFISAGNTGAMMVGTFYSIKAIEGVQRPTISTLVPRENGTYGLLLDVGINADCKPENLSQFAILGSLYSKHILNIPNPKVGLLNIGEEEGKGNLLAMATYPLLKENKQINFVGNIEGRDVFSEKADVIVCEGFTGNVVLKMAESFHELAVKRNIHDEYIDKFNFEAYGGTPVLGVSKPVIIGHGISKGLAFKNMIQLAQQINESKLLEKIKESFDAKPTE</sequence>
<dbReference type="Proteomes" id="UP000260644">
    <property type="component" value="Unassembled WGS sequence"/>
</dbReference>
<evidence type="ECO:0000256" key="7">
    <source>
        <dbReference type="ARBA" id="ARBA00023264"/>
    </source>
</evidence>
<dbReference type="PIRSF" id="PIRSF002465">
    <property type="entry name" value="Phsphlp_syn_PlsX"/>
    <property type="match status" value="1"/>
</dbReference>
<dbReference type="GO" id="GO:0043811">
    <property type="term" value="F:phosphate:acyl-[acyl carrier protein] acyltransferase activity"/>
    <property type="evidence" value="ECO:0007669"/>
    <property type="project" value="UniProtKB-UniRule"/>
</dbReference>
<evidence type="ECO:0000256" key="9">
    <source>
        <dbReference type="ARBA" id="ARBA00046608"/>
    </source>
</evidence>
<evidence type="ECO:0000256" key="5">
    <source>
        <dbReference type="ARBA" id="ARBA00023098"/>
    </source>
</evidence>
<keyword evidence="11" id="KW-0012">Acyltransferase</keyword>
<keyword evidence="7 10" id="KW-1208">Phospholipid metabolism</keyword>
<dbReference type="InterPro" id="IPR003664">
    <property type="entry name" value="FA_synthesis"/>
</dbReference>
<dbReference type="RefSeq" id="WP_116977354.1">
    <property type="nucleotide sequence ID" value="NZ_QPMM01000010.1"/>
</dbReference>
<reference evidence="11 12" key="1">
    <citation type="submission" date="2018-07" db="EMBL/GenBank/DDBJ databases">
        <title>Chitinophaga K2CV101002-2 sp. nov., isolated from a monsoon evergreen broad-leaved forest soil.</title>
        <authorList>
            <person name="Lv Y."/>
        </authorList>
    </citation>
    <scope>NUCLEOTIDE SEQUENCE [LARGE SCALE GENOMIC DNA]</scope>
    <source>
        <strain evidence="11 12">GDMCC 1.1288</strain>
    </source>
</reference>
<dbReference type="NCBIfam" id="TIGR00182">
    <property type="entry name" value="plsX"/>
    <property type="match status" value="1"/>
</dbReference>
<keyword evidence="6 10" id="KW-0594">Phospholipid biosynthesis</keyword>
<comment type="subcellular location">
    <subcellularLocation>
        <location evidence="10">Cytoplasm</location>
    </subcellularLocation>
    <text evidence="10">Associated with the membrane possibly through PlsY.</text>
</comment>
<dbReference type="Gene3D" id="3.40.718.10">
    <property type="entry name" value="Isopropylmalate Dehydrogenase"/>
    <property type="match status" value="1"/>
</dbReference>
<dbReference type="GO" id="GO:0006633">
    <property type="term" value="P:fatty acid biosynthetic process"/>
    <property type="evidence" value="ECO:0007669"/>
    <property type="project" value="UniProtKB-UniRule"/>
</dbReference>
<comment type="subunit">
    <text evidence="9 10">Homodimer. Probably interacts with PlsY.</text>
</comment>
<keyword evidence="12" id="KW-1185">Reference proteome</keyword>
<comment type="caution">
    <text evidence="11">The sequence shown here is derived from an EMBL/GenBank/DDBJ whole genome shotgun (WGS) entry which is preliminary data.</text>
</comment>
<comment type="catalytic activity">
    <reaction evidence="1 10">
        <text>a fatty acyl-[ACP] + phosphate = an acyl phosphate + holo-[ACP]</text>
        <dbReference type="Rhea" id="RHEA:42292"/>
        <dbReference type="Rhea" id="RHEA-COMP:9685"/>
        <dbReference type="Rhea" id="RHEA-COMP:14125"/>
        <dbReference type="ChEBI" id="CHEBI:43474"/>
        <dbReference type="ChEBI" id="CHEBI:59918"/>
        <dbReference type="ChEBI" id="CHEBI:64479"/>
        <dbReference type="ChEBI" id="CHEBI:138651"/>
        <dbReference type="EC" id="2.3.1.274"/>
    </reaction>
</comment>
<accession>A0A3E1Y6R2</accession>
<dbReference type="EMBL" id="QPMM01000010">
    <property type="protein sequence ID" value="RFS20636.1"/>
    <property type="molecule type" value="Genomic_DNA"/>
</dbReference>
<gene>
    <name evidence="10 11" type="primary">plsX</name>
    <name evidence="11" type="ORF">DVR12_18920</name>
</gene>
<evidence type="ECO:0000313" key="12">
    <source>
        <dbReference type="Proteomes" id="UP000260644"/>
    </source>
</evidence>
<evidence type="ECO:0000256" key="3">
    <source>
        <dbReference type="ARBA" id="ARBA00022516"/>
    </source>
</evidence>
<dbReference type="GO" id="GO:0008654">
    <property type="term" value="P:phospholipid biosynthetic process"/>
    <property type="evidence" value="ECO:0007669"/>
    <property type="project" value="UniProtKB-KW"/>
</dbReference>
<dbReference type="HAMAP" id="MF_00019">
    <property type="entry name" value="PlsX"/>
    <property type="match status" value="1"/>
</dbReference>
<dbReference type="InterPro" id="IPR012281">
    <property type="entry name" value="Phospholipid_synth_PlsX-like"/>
</dbReference>
<dbReference type="EC" id="2.3.1.274" evidence="8 10"/>
<keyword evidence="4 10" id="KW-0808">Transferase</keyword>
<dbReference type="SUPFAM" id="SSF53659">
    <property type="entry name" value="Isocitrate/Isopropylmalate dehydrogenase-like"/>
    <property type="match status" value="1"/>
</dbReference>
<keyword evidence="2 10" id="KW-0963">Cytoplasm</keyword>
<comment type="similarity">
    <text evidence="10">Belongs to the PlsX family.</text>
</comment>
<comment type="function">
    <text evidence="10">Catalyzes the reversible formation of acyl-phosphate (acyl-PO(4)) from acyl-[acyl-carrier-protein] (acyl-ACP). This enzyme utilizes acyl-ACP as fatty acyl donor, but not acyl-CoA.</text>
</comment>
<keyword evidence="3 10" id="KW-0444">Lipid biosynthesis</keyword>
<evidence type="ECO:0000256" key="8">
    <source>
        <dbReference type="ARBA" id="ARBA00024069"/>
    </source>
</evidence>
<evidence type="ECO:0000256" key="6">
    <source>
        <dbReference type="ARBA" id="ARBA00023209"/>
    </source>
</evidence>